<dbReference type="AlphaFoldDB" id="A0A0R0CCB3"/>
<sequence length="83" mass="9346">MHNVQFFLEGPGRQLRAVTLLATESKNVPKGSNDGRRVATMGLSDVCFHTMVDAQGNIAKQIDFDGYRFKFRDSNLPWDLMIA</sequence>
<dbReference type="OrthoDB" id="6043638at2"/>
<accession>A0A0R0CCB3</accession>
<protein>
    <submittedName>
        <fullName evidence="1">Uncharacterized protein</fullName>
    </submittedName>
</protein>
<dbReference type="PATRIC" id="fig|405446.3.peg.2183"/>
<organism evidence="1 2">
    <name type="scientific">Stenotrophomonas terrae</name>
    <dbReference type="NCBI Taxonomy" id="405446"/>
    <lineage>
        <taxon>Bacteria</taxon>
        <taxon>Pseudomonadati</taxon>
        <taxon>Pseudomonadota</taxon>
        <taxon>Gammaproteobacteria</taxon>
        <taxon>Lysobacterales</taxon>
        <taxon>Lysobacteraceae</taxon>
        <taxon>Stenotrophomonas</taxon>
    </lineage>
</organism>
<gene>
    <name evidence="1" type="ORF">ABB27_12850</name>
</gene>
<keyword evidence="2" id="KW-1185">Reference proteome</keyword>
<evidence type="ECO:0000313" key="2">
    <source>
        <dbReference type="Proteomes" id="UP000051863"/>
    </source>
</evidence>
<dbReference type="RefSeq" id="WP_057629177.1">
    <property type="nucleotide sequence ID" value="NZ_LDJJ01000041.1"/>
</dbReference>
<dbReference type="EMBL" id="LDJJ01000041">
    <property type="protein sequence ID" value="KRG66736.1"/>
    <property type="molecule type" value="Genomic_DNA"/>
</dbReference>
<evidence type="ECO:0000313" key="1">
    <source>
        <dbReference type="EMBL" id="KRG66736.1"/>
    </source>
</evidence>
<dbReference type="Proteomes" id="UP000051863">
    <property type="component" value="Unassembled WGS sequence"/>
</dbReference>
<name>A0A0R0CCB3_9GAMM</name>
<comment type="caution">
    <text evidence="1">The sequence shown here is derived from an EMBL/GenBank/DDBJ whole genome shotgun (WGS) entry which is preliminary data.</text>
</comment>
<reference evidence="1 2" key="1">
    <citation type="submission" date="2015-05" db="EMBL/GenBank/DDBJ databases">
        <title>Genome sequencing and analysis of members of genus Stenotrophomonas.</title>
        <authorList>
            <person name="Patil P.P."/>
            <person name="Midha S."/>
            <person name="Patil P.B."/>
        </authorList>
    </citation>
    <scope>NUCLEOTIDE SEQUENCE [LARGE SCALE GENOMIC DNA]</scope>
    <source>
        <strain evidence="1 2">DSM 18941</strain>
    </source>
</reference>
<proteinExistence type="predicted"/>